<evidence type="ECO:0000313" key="4">
    <source>
        <dbReference type="Proteomes" id="UP000245469"/>
    </source>
</evidence>
<dbReference type="InterPro" id="IPR036873">
    <property type="entry name" value="Rhodanese-like_dom_sf"/>
</dbReference>
<accession>A0A315ZSP2</accession>
<proteinExistence type="predicted"/>
<dbReference type="SMART" id="SM00450">
    <property type="entry name" value="RHOD"/>
    <property type="match status" value="1"/>
</dbReference>
<gene>
    <name evidence="3" type="ORF">BXY45_13126</name>
</gene>
<feature type="compositionally biased region" description="Low complexity" evidence="1">
    <location>
        <begin position="1"/>
        <end position="21"/>
    </location>
</feature>
<dbReference type="Proteomes" id="UP000245469">
    <property type="component" value="Unassembled WGS sequence"/>
</dbReference>
<organism evidence="3 4">
    <name type="scientific">Quadrisphaera granulorum</name>
    <dbReference type="NCBI Taxonomy" id="317664"/>
    <lineage>
        <taxon>Bacteria</taxon>
        <taxon>Bacillati</taxon>
        <taxon>Actinomycetota</taxon>
        <taxon>Actinomycetes</taxon>
        <taxon>Kineosporiales</taxon>
        <taxon>Kineosporiaceae</taxon>
        <taxon>Quadrisphaera</taxon>
    </lineage>
</organism>
<evidence type="ECO:0000259" key="2">
    <source>
        <dbReference type="PROSITE" id="PS50206"/>
    </source>
</evidence>
<dbReference type="RefSeq" id="WP_109776088.1">
    <property type="nucleotide sequence ID" value="NZ_QGDQ01000031.1"/>
</dbReference>
<feature type="region of interest" description="Disordered" evidence="1">
    <location>
        <begin position="1"/>
        <end position="28"/>
    </location>
</feature>
<dbReference type="Gene3D" id="3.40.250.10">
    <property type="entry name" value="Rhodanese-like domain"/>
    <property type="match status" value="1"/>
</dbReference>
<name>A0A315ZSP2_9ACTN</name>
<evidence type="ECO:0000256" key="1">
    <source>
        <dbReference type="SAM" id="MobiDB-lite"/>
    </source>
</evidence>
<protein>
    <submittedName>
        <fullName evidence="3">Rhodanese-related sulfurtransferase</fullName>
    </submittedName>
</protein>
<dbReference type="PROSITE" id="PS50206">
    <property type="entry name" value="RHODANESE_3"/>
    <property type="match status" value="1"/>
</dbReference>
<dbReference type="SUPFAM" id="SSF52821">
    <property type="entry name" value="Rhodanese/Cell cycle control phosphatase"/>
    <property type="match status" value="1"/>
</dbReference>
<reference evidence="3 4" key="1">
    <citation type="submission" date="2018-03" db="EMBL/GenBank/DDBJ databases">
        <title>Genomic Encyclopedia of Archaeal and Bacterial Type Strains, Phase II (KMG-II): from individual species to whole genera.</title>
        <authorList>
            <person name="Goeker M."/>
        </authorList>
    </citation>
    <scope>NUCLEOTIDE SEQUENCE [LARGE SCALE GENOMIC DNA]</scope>
    <source>
        <strain evidence="3 4">DSM 44889</strain>
    </source>
</reference>
<evidence type="ECO:0000313" key="3">
    <source>
        <dbReference type="EMBL" id="PWJ48302.1"/>
    </source>
</evidence>
<sequence>MTTTTSTTPSTSSTDFDTTATEPSAPTVPLVPPAIAGAAVAGGALLVDVRSAGYREKHGELPQAVVVDKPTAAEVVPTLAATDAPVVVICGSEAGSTPVVEALAAIGYTALVHVAGGYPAWKAAGLPTTPGTEDSTDTRAEGAA</sequence>
<dbReference type="OrthoDB" id="1445766at2"/>
<comment type="caution">
    <text evidence="3">The sequence shown here is derived from an EMBL/GenBank/DDBJ whole genome shotgun (WGS) entry which is preliminary data.</text>
</comment>
<keyword evidence="4" id="KW-1185">Reference proteome</keyword>
<feature type="region of interest" description="Disordered" evidence="1">
    <location>
        <begin position="124"/>
        <end position="144"/>
    </location>
</feature>
<feature type="domain" description="Rhodanese" evidence="2">
    <location>
        <begin position="40"/>
        <end position="130"/>
    </location>
</feature>
<dbReference type="AlphaFoldDB" id="A0A315ZSP2"/>
<dbReference type="InterPro" id="IPR001763">
    <property type="entry name" value="Rhodanese-like_dom"/>
</dbReference>
<dbReference type="GO" id="GO:0016740">
    <property type="term" value="F:transferase activity"/>
    <property type="evidence" value="ECO:0007669"/>
    <property type="project" value="UniProtKB-KW"/>
</dbReference>
<keyword evidence="3" id="KW-0808">Transferase</keyword>
<dbReference type="Pfam" id="PF00581">
    <property type="entry name" value="Rhodanese"/>
    <property type="match status" value="1"/>
</dbReference>
<dbReference type="EMBL" id="QGDQ01000031">
    <property type="protein sequence ID" value="PWJ48302.1"/>
    <property type="molecule type" value="Genomic_DNA"/>
</dbReference>
<dbReference type="CDD" id="cd00158">
    <property type="entry name" value="RHOD"/>
    <property type="match status" value="1"/>
</dbReference>